<accession>A0A5K7ZA88</accession>
<dbReference type="KEGG" id="dwd:DSCW_50520"/>
<keyword evidence="2" id="KW-1185">Reference proteome</keyword>
<sequence length="353" mass="41686">MGAAYDDNILYTEDEKVDSSILTVSPSVDLDYETLLSSVTLSADWDILTYLDESDLNRTNQYYELSGDRRFKERWKADIDLKYYDDTTLNTYLQETGRVIERVQRNFLEAGGDVDYDLTTVSGLSVGYRYQDASYDDDDFSDYYNHRGNLYYVHRLKTEVDRISIGPSYYYRKNDFNEVDSYSMDIGWHRDWSTVSYSFASIGARYAEVTDEDGSDDDSWGARARIDLSFDGETSTTLFRYFHDLRTTSQGDDINVDNFYFSYRQLLTERFRAGINARLVFSYKLLDRQSDVNDSRYYWLEPNLTYDVMRNLRVSLSYRYQNNVESGDDGERDITRERNVFWLQFSYSWTTLF</sequence>
<reference evidence="1 2" key="1">
    <citation type="submission" date="2019-11" db="EMBL/GenBank/DDBJ databases">
        <title>Comparative genomics of hydrocarbon-degrading Desulfosarcina strains.</title>
        <authorList>
            <person name="Watanabe M."/>
            <person name="Kojima H."/>
            <person name="Fukui M."/>
        </authorList>
    </citation>
    <scope>NUCLEOTIDE SEQUENCE [LARGE SCALE GENOMIC DNA]</scope>
    <source>
        <strain evidence="1 2">PP31</strain>
    </source>
</reference>
<dbReference type="EMBL" id="AP021875">
    <property type="protein sequence ID" value="BBO77635.1"/>
    <property type="molecule type" value="Genomic_DNA"/>
</dbReference>
<name>A0A5K7ZA88_9BACT</name>
<proteinExistence type="predicted"/>
<evidence type="ECO:0008006" key="3">
    <source>
        <dbReference type="Google" id="ProtNLM"/>
    </source>
</evidence>
<gene>
    <name evidence="1" type="ORF">DSCW_50520</name>
</gene>
<protein>
    <recommendedName>
        <fullName evidence="3">Outer membrane protein beta-barrel domain-containing protein</fullName>
    </recommendedName>
</protein>
<evidence type="ECO:0000313" key="1">
    <source>
        <dbReference type="EMBL" id="BBO77635.1"/>
    </source>
</evidence>
<dbReference type="Proteomes" id="UP000427769">
    <property type="component" value="Chromosome"/>
</dbReference>
<evidence type="ECO:0000313" key="2">
    <source>
        <dbReference type="Proteomes" id="UP000427769"/>
    </source>
</evidence>
<organism evidence="1 2">
    <name type="scientific">Desulfosarcina widdelii</name>
    <dbReference type="NCBI Taxonomy" id="947919"/>
    <lineage>
        <taxon>Bacteria</taxon>
        <taxon>Pseudomonadati</taxon>
        <taxon>Thermodesulfobacteriota</taxon>
        <taxon>Desulfobacteria</taxon>
        <taxon>Desulfobacterales</taxon>
        <taxon>Desulfosarcinaceae</taxon>
        <taxon>Desulfosarcina</taxon>
    </lineage>
</organism>
<dbReference type="AlphaFoldDB" id="A0A5K7ZA88"/>